<feature type="non-terminal residue" evidence="3">
    <location>
        <position position="1"/>
    </location>
</feature>
<dbReference type="GeneID" id="20221631"/>
<gene>
    <name evidence="3" type="ORF">AURANDRAFT_35547</name>
</gene>
<dbReference type="InterPro" id="IPR015590">
    <property type="entry name" value="Aldehyde_DH_dom"/>
</dbReference>
<dbReference type="eggNOG" id="KOG2450">
    <property type="taxonomic scope" value="Eukaryota"/>
</dbReference>
<proteinExistence type="predicted"/>
<accession>F0YS18</accession>
<organism evidence="4">
    <name type="scientific">Aureococcus anophagefferens</name>
    <name type="common">Harmful bloom alga</name>
    <dbReference type="NCBI Taxonomy" id="44056"/>
    <lineage>
        <taxon>Eukaryota</taxon>
        <taxon>Sar</taxon>
        <taxon>Stramenopiles</taxon>
        <taxon>Ochrophyta</taxon>
        <taxon>Pelagophyceae</taxon>
        <taxon>Pelagomonadales</taxon>
        <taxon>Pelagomonadaceae</taxon>
        <taxon>Aureococcus</taxon>
    </lineage>
</organism>
<sequence length="145" mass="15270">GSLITPPIVYPVTKDMRLFHEEQFGPVLPVAVFEDLAEVDGALRKSWNGQQAAIFTNDPAGEAATCVDMLATVVGRINVNVQCSRGPDSFPFAGRRSSAMGTMSIAEALRGFSIETVLAYPAKSAPTKAVVDAAEATSAFLAPLV</sequence>
<dbReference type="InterPro" id="IPR016163">
    <property type="entry name" value="Ald_DH_C"/>
</dbReference>
<dbReference type="GO" id="GO:0016620">
    <property type="term" value="F:oxidoreductase activity, acting on the aldehyde or oxo group of donors, NAD or NADP as acceptor"/>
    <property type="evidence" value="ECO:0007669"/>
    <property type="project" value="InterPro"/>
</dbReference>
<evidence type="ECO:0000256" key="1">
    <source>
        <dbReference type="ARBA" id="ARBA00023002"/>
    </source>
</evidence>
<keyword evidence="4" id="KW-1185">Reference proteome</keyword>
<evidence type="ECO:0000259" key="2">
    <source>
        <dbReference type="Pfam" id="PF00171"/>
    </source>
</evidence>
<dbReference type="Pfam" id="PF00171">
    <property type="entry name" value="Aldedh"/>
    <property type="match status" value="1"/>
</dbReference>
<dbReference type="PANTHER" id="PTHR43353">
    <property type="entry name" value="SUCCINATE-SEMIALDEHYDE DEHYDROGENASE, MITOCHONDRIAL"/>
    <property type="match status" value="1"/>
</dbReference>
<dbReference type="KEGG" id="aaf:AURANDRAFT_35547"/>
<keyword evidence="1" id="KW-0560">Oxidoreductase</keyword>
<dbReference type="OrthoDB" id="310895at2759"/>
<dbReference type="InterPro" id="IPR050740">
    <property type="entry name" value="Aldehyde_DH_Superfamily"/>
</dbReference>
<dbReference type="PANTHER" id="PTHR43353:SF5">
    <property type="entry name" value="SUCCINATE-SEMIALDEHYDE DEHYDROGENASE, MITOCHONDRIAL"/>
    <property type="match status" value="1"/>
</dbReference>
<dbReference type="EMBL" id="GL833821">
    <property type="protein sequence ID" value="EGB02091.1"/>
    <property type="molecule type" value="Genomic_DNA"/>
</dbReference>
<evidence type="ECO:0000313" key="3">
    <source>
        <dbReference type="EMBL" id="EGB02091.1"/>
    </source>
</evidence>
<dbReference type="RefSeq" id="XP_009043210.1">
    <property type="nucleotide sequence ID" value="XM_009044962.1"/>
</dbReference>
<feature type="domain" description="Aldehyde dehydrogenase" evidence="2">
    <location>
        <begin position="1"/>
        <end position="112"/>
    </location>
</feature>
<dbReference type="Gene3D" id="3.40.309.10">
    <property type="entry name" value="Aldehyde Dehydrogenase, Chain A, domain 2"/>
    <property type="match status" value="1"/>
</dbReference>
<reference evidence="3 4" key="1">
    <citation type="journal article" date="2011" name="Proc. Natl. Acad. Sci. U.S.A.">
        <title>Niche of harmful alga Aureococcus anophagefferens revealed through ecogenomics.</title>
        <authorList>
            <person name="Gobler C.J."/>
            <person name="Berry D.L."/>
            <person name="Dyhrman S.T."/>
            <person name="Wilhelm S.W."/>
            <person name="Salamov A."/>
            <person name="Lobanov A.V."/>
            <person name="Zhang Y."/>
            <person name="Collier J.L."/>
            <person name="Wurch L.L."/>
            <person name="Kustka A.B."/>
            <person name="Dill B.D."/>
            <person name="Shah M."/>
            <person name="VerBerkmoes N.C."/>
            <person name="Kuo A."/>
            <person name="Terry A."/>
            <person name="Pangilinan J."/>
            <person name="Lindquist E.A."/>
            <person name="Lucas S."/>
            <person name="Paulsen I.T."/>
            <person name="Hattenrath-Lehmann T.K."/>
            <person name="Talmage S.C."/>
            <person name="Walker E.A."/>
            <person name="Koch F."/>
            <person name="Burson A.M."/>
            <person name="Marcoval M.A."/>
            <person name="Tang Y.Z."/>
            <person name="Lecleir G.R."/>
            <person name="Coyne K.J."/>
            <person name="Berg G.M."/>
            <person name="Bertrand E.M."/>
            <person name="Saito M.A."/>
            <person name="Gladyshev V.N."/>
            <person name="Grigoriev I.V."/>
        </authorList>
    </citation>
    <scope>NUCLEOTIDE SEQUENCE [LARGE SCALE GENOMIC DNA]</scope>
    <source>
        <strain evidence="4">CCMP 1984</strain>
    </source>
</reference>
<name>F0YS18_AURAN</name>
<dbReference type="Proteomes" id="UP000002729">
    <property type="component" value="Unassembled WGS sequence"/>
</dbReference>
<dbReference type="InParanoid" id="F0YS18"/>
<dbReference type="InterPro" id="IPR016161">
    <property type="entry name" value="Ald_DH/histidinol_DH"/>
</dbReference>
<evidence type="ECO:0000313" key="4">
    <source>
        <dbReference type="Proteomes" id="UP000002729"/>
    </source>
</evidence>
<dbReference type="AlphaFoldDB" id="F0YS18"/>
<protein>
    <recommendedName>
        <fullName evidence="2">Aldehyde dehydrogenase domain-containing protein</fullName>
    </recommendedName>
</protein>
<dbReference type="SUPFAM" id="SSF53720">
    <property type="entry name" value="ALDH-like"/>
    <property type="match status" value="1"/>
</dbReference>